<evidence type="ECO:0000256" key="10">
    <source>
        <dbReference type="ARBA" id="ARBA00023136"/>
    </source>
</evidence>
<dbReference type="PROSITE" id="PS50109">
    <property type="entry name" value="HIS_KIN"/>
    <property type="match status" value="1"/>
</dbReference>
<dbReference type="InterPro" id="IPR036890">
    <property type="entry name" value="HATPase_C_sf"/>
</dbReference>
<dbReference type="Gene3D" id="3.30.565.10">
    <property type="entry name" value="Histidine kinase-like ATPase, C-terminal domain"/>
    <property type="match status" value="1"/>
</dbReference>
<dbReference type="Pfam" id="PF02518">
    <property type="entry name" value="HATPase_c"/>
    <property type="match status" value="1"/>
</dbReference>
<keyword evidence="7 12" id="KW-0812">Transmembrane</keyword>
<evidence type="ECO:0000256" key="3">
    <source>
        <dbReference type="ARBA" id="ARBA00012438"/>
    </source>
</evidence>
<keyword evidence="6" id="KW-0808">Transferase</keyword>
<dbReference type="PANTHER" id="PTHR45453">
    <property type="entry name" value="PHOSPHATE REGULON SENSOR PROTEIN PHOR"/>
    <property type="match status" value="1"/>
</dbReference>
<feature type="chain" id="PRO_5047392234" description="histidine kinase" evidence="13">
    <location>
        <begin position="22"/>
        <end position="639"/>
    </location>
</feature>
<keyword evidence="11" id="KW-0175">Coiled coil</keyword>
<evidence type="ECO:0000256" key="6">
    <source>
        <dbReference type="ARBA" id="ARBA00022679"/>
    </source>
</evidence>
<dbReference type="PANTHER" id="PTHR45453:SF2">
    <property type="entry name" value="HISTIDINE KINASE"/>
    <property type="match status" value="1"/>
</dbReference>
<dbReference type="InterPro" id="IPR003661">
    <property type="entry name" value="HisK_dim/P_dom"/>
</dbReference>
<comment type="catalytic activity">
    <reaction evidence="1">
        <text>ATP + protein L-histidine = ADP + protein N-phospho-L-histidine.</text>
        <dbReference type="EC" id="2.7.13.3"/>
    </reaction>
</comment>
<keyword evidence="4" id="KW-1003">Cell membrane</keyword>
<dbReference type="InterPro" id="IPR003594">
    <property type="entry name" value="HATPase_dom"/>
</dbReference>
<proteinExistence type="predicted"/>
<dbReference type="SUPFAM" id="SSF55874">
    <property type="entry name" value="ATPase domain of HSP90 chaperone/DNA topoisomerase II/histidine kinase"/>
    <property type="match status" value="1"/>
</dbReference>
<comment type="subcellular location">
    <subcellularLocation>
        <location evidence="2">Cell membrane</location>
        <topology evidence="2">Multi-pass membrane protein</topology>
    </subcellularLocation>
</comment>
<accession>A0ABZ0IP54</accession>
<dbReference type="SUPFAM" id="SSF48452">
    <property type="entry name" value="TPR-like"/>
    <property type="match status" value="2"/>
</dbReference>
<evidence type="ECO:0000256" key="12">
    <source>
        <dbReference type="SAM" id="Phobius"/>
    </source>
</evidence>
<evidence type="ECO:0000256" key="2">
    <source>
        <dbReference type="ARBA" id="ARBA00004651"/>
    </source>
</evidence>
<dbReference type="SMART" id="SM00387">
    <property type="entry name" value="HATPase_c"/>
    <property type="match status" value="1"/>
</dbReference>
<dbReference type="SMART" id="SM00028">
    <property type="entry name" value="TPR"/>
    <property type="match status" value="5"/>
</dbReference>
<name>A0ABZ0IP54_9BACT</name>
<dbReference type="RefSeq" id="WP_317489470.1">
    <property type="nucleotide sequence ID" value="NZ_CP136051.1"/>
</dbReference>
<feature type="signal peptide" evidence="13">
    <location>
        <begin position="1"/>
        <end position="21"/>
    </location>
</feature>
<dbReference type="PRINTS" id="PR00344">
    <property type="entry name" value="BCTRLSENSOR"/>
</dbReference>
<evidence type="ECO:0000256" key="4">
    <source>
        <dbReference type="ARBA" id="ARBA00022475"/>
    </source>
</evidence>
<dbReference type="InterPro" id="IPR011990">
    <property type="entry name" value="TPR-like_helical_dom_sf"/>
</dbReference>
<dbReference type="InterPro" id="IPR036097">
    <property type="entry name" value="HisK_dim/P_sf"/>
</dbReference>
<evidence type="ECO:0000256" key="7">
    <source>
        <dbReference type="ARBA" id="ARBA00022692"/>
    </source>
</evidence>
<keyword evidence="15" id="KW-0067">ATP-binding</keyword>
<dbReference type="CDD" id="cd00075">
    <property type="entry name" value="HATPase"/>
    <property type="match status" value="1"/>
</dbReference>
<evidence type="ECO:0000313" key="15">
    <source>
        <dbReference type="EMBL" id="WOK06769.1"/>
    </source>
</evidence>
<dbReference type="SUPFAM" id="SSF47384">
    <property type="entry name" value="Homodimeric domain of signal transducing histidine kinase"/>
    <property type="match status" value="1"/>
</dbReference>
<reference evidence="15 16" key="1">
    <citation type="journal article" date="2023" name="Microbiol. Resour. Announc.">
        <title>Complete Genome Sequence of Imperialibacter roseus strain P4T.</title>
        <authorList>
            <person name="Tizabi D.R."/>
            <person name="Bachvaroff T."/>
            <person name="Hill R.T."/>
        </authorList>
    </citation>
    <scope>NUCLEOTIDE SEQUENCE [LARGE SCALE GENOMIC DNA]</scope>
    <source>
        <strain evidence="15 16">P4T</strain>
    </source>
</reference>
<feature type="coiled-coil region" evidence="11">
    <location>
        <begin position="318"/>
        <end position="352"/>
    </location>
</feature>
<keyword evidence="13" id="KW-0732">Signal</keyword>
<organism evidence="15 16">
    <name type="scientific">Imperialibacter roseus</name>
    <dbReference type="NCBI Taxonomy" id="1324217"/>
    <lineage>
        <taxon>Bacteria</taxon>
        <taxon>Pseudomonadati</taxon>
        <taxon>Bacteroidota</taxon>
        <taxon>Cytophagia</taxon>
        <taxon>Cytophagales</taxon>
        <taxon>Flammeovirgaceae</taxon>
        <taxon>Imperialibacter</taxon>
    </lineage>
</organism>
<evidence type="ECO:0000256" key="11">
    <source>
        <dbReference type="SAM" id="Coils"/>
    </source>
</evidence>
<dbReference type="InterPro" id="IPR005467">
    <property type="entry name" value="His_kinase_dom"/>
</dbReference>
<dbReference type="InterPro" id="IPR019734">
    <property type="entry name" value="TPR_rpt"/>
</dbReference>
<dbReference type="Gene3D" id="1.10.287.130">
    <property type="match status" value="1"/>
</dbReference>
<keyword evidence="5" id="KW-0597">Phosphoprotein</keyword>
<keyword evidence="9 12" id="KW-1133">Transmembrane helix</keyword>
<gene>
    <name evidence="15" type="ORF">RT717_27245</name>
</gene>
<keyword evidence="8" id="KW-0418">Kinase</keyword>
<dbReference type="GO" id="GO:0005524">
    <property type="term" value="F:ATP binding"/>
    <property type="evidence" value="ECO:0007669"/>
    <property type="project" value="UniProtKB-KW"/>
</dbReference>
<sequence>MMIPRCLVLIFLLFASYFSSGQSSLDSLLNDWKLRKTTDPDTTTVNLLIDIATAYQYDNTDSALYYCSLAEDYSRDLDFTRGLASSLTKKGVCYYIRGVYDLSLDAHSSALVLHRQIGNGKGMALSLNGISLVYLGKDDMIRTIEYQRQSIWYSKNSTDSSLLANNYFNLGVAFDELRQFDSAYHYLNASVRVCNVYKNERVKLMVNNRLALTYFHEGRYRDAIEQYKKVLNAGYYQSNWESTFAHAGMAEAYIKLGEPVMAISHGRTALDYAERVGAMWDKQRAYEVLAEAYAQSGDFENAFETHKKYKQLSDSILSEAKEKEINLLMVKYHEAENQKLAQANKIQEKELRVTFLASIIFAVVLVFTMAVAFLLSRNSKTKTRLNIKLTQQNDDIARQKEQIERQNERLEALNSTNSLILSIISHDMRSPIASMQSTIELMKGKFGTAFKDYAVFDELGKRVDNVATMLNNLLTWAGAQFSGIQTTIEEVNATAVVRDLVAVYGFQAGEKDISLVHQPQADIFLRADVSQLKIIVQNLLSNAIKFTRRGGEVRIHYSENSSMTSIHIVDNGVGMTEKKLNLIQNKVSKRLTEPGTSNEPGTGLGILLVKQFIASNEGSMEIKSEVGKGTEFIISFKKV</sequence>
<evidence type="ECO:0000256" key="9">
    <source>
        <dbReference type="ARBA" id="ARBA00022989"/>
    </source>
</evidence>
<dbReference type="InterPro" id="IPR004358">
    <property type="entry name" value="Sig_transdc_His_kin-like_C"/>
</dbReference>
<keyword evidence="15" id="KW-0547">Nucleotide-binding</keyword>
<feature type="coiled-coil region" evidence="11">
    <location>
        <begin position="382"/>
        <end position="416"/>
    </location>
</feature>
<dbReference type="Proteomes" id="UP001302349">
    <property type="component" value="Chromosome"/>
</dbReference>
<dbReference type="Gene3D" id="1.25.40.10">
    <property type="entry name" value="Tetratricopeptide repeat domain"/>
    <property type="match status" value="2"/>
</dbReference>
<feature type="domain" description="Histidine kinase" evidence="14">
    <location>
        <begin position="423"/>
        <end position="639"/>
    </location>
</feature>
<feature type="transmembrane region" description="Helical" evidence="12">
    <location>
        <begin position="355"/>
        <end position="375"/>
    </location>
</feature>
<evidence type="ECO:0000313" key="16">
    <source>
        <dbReference type="Proteomes" id="UP001302349"/>
    </source>
</evidence>
<keyword evidence="16" id="KW-1185">Reference proteome</keyword>
<dbReference type="EC" id="2.7.13.3" evidence="3"/>
<evidence type="ECO:0000256" key="5">
    <source>
        <dbReference type="ARBA" id="ARBA00022553"/>
    </source>
</evidence>
<dbReference type="EMBL" id="CP136051">
    <property type="protein sequence ID" value="WOK06769.1"/>
    <property type="molecule type" value="Genomic_DNA"/>
</dbReference>
<dbReference type="InterPro" id="IPR050351">
    <property type="entry name" value="BphY/WalK/GraS-like"/>
</dbReference>
<protein>
    <recommendedName>
        <fullName evidence="3">histidine kinase</fullName>
        <ecNumber evidence="3">2.7.13.3</ecNumber>
    </recommendedName>
</protein>
<evidence type="ECO:0000259" key="14">
    <source>
        <dbReference type="PROSITE" id="PS50109"/>
    </source>
</evidence>
<keyword evidence="10 12" id="KW-0472">Membrane</keyword>
<dbReference type="CDD" id="cd00082">
    <property type="entry name" value="HisKA"/>
    <property type="match status" value="1"/>
</dbReference>
<evidence type="ECO:0000256" key="8">
    <source>
        <dbReference type="ARBA" id="ARBA00022777"/>
    </source>
</evidence>
<evidence type="ECO:0000256" key="13">
    <source>
        <dbReference type="SAM" id="SignalP"/>
    </source>
</evidence>
<dbReference type="Pfam" id="PF13181">
    <property type="entry name" value="TPR_8"/>
    <property type="match status" value="1"/>
</dbReference>
<evidence type="ECO:0000256" key="1">
    <source>
        <dbReference type="ARBA" id="ARBA00000085"/>
    </source>
</evidence>